<keyword evidence="1" id="KW-1133">Transmembrane helix</keyword>
<keyword evidence="1" id="KW-0472">Membrane</keyword>
<protein>
    <submittedName>
        <fullName evidence="2">ABC-2 family transporter protein</fullName>
    </submittedName>
</protein>
<feature type="transmembrane region" description="Helical" evidence="1">
    <location>
        <begin position="464"/>
        <end position="482"/>
    </location>
</feature>
<feature type="transmembrane region" description="Helical" evidence="1">
    <location>
        <begin position="155"/>
        <end position="178"/>
    </location>
</feature>
<evidence type="ECO:0000313" key="4">
    <source>
        <dbReference type="Proteomes" id="UP000033451"/>
    </source>
</evidence>
<feature type="transmembrane region" description="Helical" evidence="1">
    <location>
        <begin position="432"/>
        <end position="457"/>
    </location>
</feature>
<feature type="transmembrane region" description="Helical" evidence="1">
    <location>
        <begin position="69"/>
        <end position="88"/>
    </location>
</feature>
<feature type="transmembrane region" description="Helical" evidence="1">
    <location>
        <begin position="239"/>
        <end position="259"/>
    </location>
</feature>
<keyword evidence="1" id="KW-0812">Transmembrane</keyword>
<proteinExistence type="predicted"/>
<evidence type="ECO:0000256" key="1">
    <source>
        <dbReference type="SAM" id="Phobius"/>
    </source>
</evidence>
<feature type="transmembrane region" description="Helical" evidence="1">
    <location>
        <begin position="13"/>
        <end position="33"/>
    </location>
</feature>
<dbReference type="EMBL" id="JYIY01000048">
    <property type="protein sequence ID" value="KJL42127.1"/>
    <property type="molecule type" value="Genomic_DNA"/>
</dbReference>
<dbReference type="OrthoDB" id="2014935at2"/>
<comment type="caution">
    <text evidence="2">The sequence shown here is derived from an EMBL/GenBank/DDBJ whole genome shotgun (WGS) entry which is preliminary data.</text>
</comment>
<feature type="transmembrane region" description="Helical" evidence="1">
    <location>
        <begin position="342"/>
        <end position="366"/>
    </location>
</feature>
<dbReference type="Proteomes" id="UP000033451">
    <property type="component" value="Unassembled WGS sequence"/>
</dbReference>
<accession>A0A0F0M377</accession>
<reference evidence="2 4" key="1">
    <citation type="submission" date="2015-02" db="EMBL/GenBank/DDBJ databases">
        <title>Draft genome sequences of ten Microbacterium spp. with emphasis on heavy metal contaminated environments.</title>
        <authorList>
            <person name="Corretto E."/>
        </authorList>
    </citation>
    <scope>NUCLEOTIDE SEQUENCE [LARGE SCALE GENOMIC DNA]</scope>
    <source>
        <strain evidence="2 4">DSM 18659</strain>
    </source>
</reference>
<dbReference type="RefSeq" id="WP_045246091.1">
    <property type="nucleotide sequence ID" value="NZ_JYIY01000048.1"/>
</dbReference>
<dbReference type="PATRIC" id="fig|400772.4.peg.313"/>
<gene>
    <name evidence="2" type="ORF">RR49_00286</name>
    <name evidence="3" type="ORF">RR49_00291</name>
</gene>
<organism evidence="2 4">
    <name type="scientific">Microbacterium ginsengisoli</name>
    <dbReference type="NCBI Taxonomy" id="400772"/>
    <lineage>
        <taxon>Bacteria</taxon>
        <taxon>Bacillati</taxon>
        <taxon>Actinomycetota</taxon>
        <taxon>Actinomycetes</taxon>
        <taxon>Micrococcales</taxon>
        <taxon>Microbacteriaceae</taxon>
        <taxon>Microbacterium</taxon>
    </lineage>
</organism>
<evidence type="ECO:0000313" key="3">
    <source>
        <dbReference type="EMBL" id="KJL42132.1"/>
    </source>
</evidence>
<feature type="transmembrane region" description="Helical" evidence="1">
    <location>
        <begin position="509"/>
        <end position="528"/>
    </location>
</feature>
<feature type="transmembrane region" description="Helical" evidence="1">
    <location>
        <begin position="280"/>
        <end position="303"/>
    </location>
</feature>
<dbReference type="AlphaFoldDB" id="A0A0F0M377"/>
<dbReference type="EMBL" id="JYIY01000048">
    <property type="protein sequence ID" value="KJL42132.1"/>
    <property type="molecule type" value="Genomic_DNA"/>
</dbReference>
<evidence type="ECO:0000313" key="2">
    <source>
        <dbReference type="EMBL" id="KJL42127.1"/>
    </source>
</evidence>
<dbReference type="STRING" id="400772.RR49_00286"/>
<sequence length="537" mass="54740">MITLLRQRLRRDLWQFVIWIGGTAMLAAFTVSAVNGSYGTETDRVNLLATAAANPVIMLFRGLPSSADLGAFTGFLILPFLAMMAAFMSSFMAVRHTRADEDAGRTELVAATPAGRVAPLVATIVHGLIANALLAMLVAVAFLACGLPATGSLVAGLGSGALGFFAYGVGLIGAQVFASGRSANAFGVWVMLVAYLVAGIGNALGTPSADLQRIQSAPLAWFSPYGWIENARPWADDNLWPVALCALVAAGLAAASVALQSVRDLGESLLPERRARATAGAALSSSTGLVWALTWPAILGWAIGGFVSGLLATSLSSVLSQAATQLPSVEQLLAALTQGGSLAVGAIVIFFTLVGVLAACCGVQIVGRARQEEAHGTVEALLATPVGRVRWLADYVAIATIGAAATVGGAIVGAAAGLAGQSAPDWSLFGDAVVVGAGQFVAALVFIVVTALVLTVLPRATLAVGWTLVGLATVVGLFGPLYRLPDWIVHLAPIAAAPTVTGSGTDVQGLWWLVAAVLIGGAASLALMRRRELAGDG</sequence>
<feature type="transmembrane region" description="Helical" evidence="1">
    <location>
        <begin position="185"/>
        <end position="204"/>
    </location>
</feature>
<name>A0A0F0M377_9MICO</name>
<keyword evidence="4" id="KW-1185">Reference proteome</keyword>
<feature type="transmembrane region" description="Helical" evidence="1">
    <location>
        <begin position="395"/>
        <end position="420"/>
    </location>
</feature>
<feature type="transmembrane region" description="Helical" evidence="1">
    <location>
        <begin position="128"/>
        <end position="149"/>
    </location>
</feature>